<comment type="similarity">
    <text evidence="1 3">Belongs to the type-B carboxylesterase/lipase family.</text>
</comment>
<gene>
    <name evidence="5" type="ORF">GCM10009846_18910</name>
</gene>
<accession>A0ABN3AS22</accession>
<dbReference type="InterPro" id="IPR019826">
    <property type="entry name" value="Carboxylesterase_B_AS"/>
</dbReference>
<evidence type="ECO:0000256" key="3">
    <source>
        <dbReference type="RuleBase" id="RU361235"/>
    </source>
</evidence>
<evidence type="ECO:0000256" key="1">
    <source>
        <dbReference type="ARBA" id="ARBA00005964"/>
    </source>
</evidence>
<keyword evidence="6" id="KW-1185">Reference proteome</keyword>
<protein>
    <recommendedName>
        <fullName evidence="3">Carboxylic ester hydrolase</fullName>
        <ecNumber evidence="3">3.1.1.-</ecNumber>
    </recommendedName>
</protein>
<feature type="domain" description="Carboxylesterase type B" evidence="4">
    <location>
        <begin position="53"/>
        <end position="549"/>
    </location>
</feature>
<proteinExistence type="inferred from homology"/>
<dbReference type="EMBL" id="BAAAQT010000006">
    <property type="protein sequence ID" value="GAA2174135.1"/>
    <property type="molecule type" value="Genomic_DNA"/>
</dbReference>
<dbReference type="PANTHER" id="PTHR11559">
    <property type="entry name" value="CARBOXYLESTERASE"/>
    <property type="match status" value="1"/>
</dbReference>
<keyword evidence="2 3" id="KW-0378">Hydrolase</keyword>
<evidence type="ECO:0000259" key="4">
    <source>
        <dbReference type="Pfam" id="PF00135"/>
    </source>
</evidence>
<dbReference type="Gene3D" id="3.40.50.1820">
    <property type="entry name" value="alpha/beta hydrolase"/>
    <property type="match status" value="1"/>
</dbReference>
<reference evidence="6" key="1">
    <citation type="journal article" date="2019" name="Int. J. Syst. Evol. Microbiol.">
        <title>The Global Catalogue of Microorganisms (GCM) 10K type strain sequencing project: providing services to taxonomists for standard genome sequencing and annotation.</title>
        <authorList>
            <consortium name="The Broad Institute Genomics Platform"/>
            <consortium name="The Broad Institute Genome Sequencing Center for Infectious Disease"/>
            <person name="Wu L."/>
            <person name="Ma J."/>
        </authorList>
    </citation>
    <scope>NUCLEOTIDE SEQUENCE [LARGE SCALE GENOMIC DNA]</scope>
    <source>
        <strain evidence="6">JCM 16026</strain>
    </source>
</reference>
<comment type="caution">
    <text evidence="5">The sequence shown here is derived from an EMBL/GenBank/DDBJ whole genome shotgun (WGS) entry which is preliminary data.</text>
</comment>
<evidence type="ECO:0000313" key="5">
    <source>
        <dbReference type="EMBL" id="GAA2174135.1"/>
    </source>
</evidence>
<dbReference type="InterPro" id="IPR029058">
    <property type="entry name" value="AB_hydrolase_fold"/>
</dbReference>
<sequence>MTALTHPNLATRSPRIDPAIVRGEHRCAGGALRTVVGVDDATDPRAHGDAADVVVATPSGRVRGRWERIGSAHGAGRDVAAFRGIPYAEAPVDELRLAAPVPRVPWDGTRDALAFGATPQREADPRALIPEPSVPGDDTLTLSVWSPDPSPGAGLPVMVWIHGGGYTSGSAASPWYGNGAFARDGVVTVVVSYRLGFDGFGWVEGDDAVQNRGVRDWLCALAWVQRHVGAFGGDPARVTIAGQSAGGGAVLTLLGMPAAAGLFAQAWAASPALADVPESTARALAARLGDRLRVGAHGGVPTLELLRRTSEADVLRAEPLARRGAGSGVYALADELLALGPVVDGDLLPEPTMDALRAGRGSGVPVVVGAMHDELLLTAALLPPRLRGIGPGLLRAIPSAVTLGAARLDRIARRAYVAANADVARAGAGALAGRYLSDLVFGGSVVGAARAREHAAAARVRERQRLEHPDPAVRAAPAASEAADTWVYRFDWASPTRGGAVHCVDVPFAFDALGDAHADALLGADAPQALADVVHGAMVAFARDGDPGWQPWSAAPGATRILGAPADLDAPVADAAPAADDAPTPHAGTVDAHGWARIVPLVEAGVAPRRPRP</sequence>
<name>A0ABN3AS22_9MICO</name>
<dbReference type="EC" id="3.1.1.-" evidence="3"/>
<dbReference type="SUPFAM" id="SSF53474">
    <property type="entry name" value="alpha/beta-Hydrolases"/>
    <property type="match status" value="1"/>
</dbReference>
<dbReference type="Proteomes" id="UP001501599">
    <property type="component" value="Unassembled WGS sequence"/>
</dbReference>
<evidence type="ECO:0000313" key="6">
    <source>
        <dbReference type="Proteomes" id="UP001501599"/>
    </source>
</evidence>
<dbReference type="Pfam" id="PF00135">
    <property type="entry name" value="COesterase"/>
    <property type="match status" value="1"/>
</dbReference>
<dbReference type="InterPro" id="IPR002018">
    <property type="entry name" value="CarbesteraseB"/>
</dbReference>
<evidence type="ECO:0000256" key="2">
    <source>
        <dbReference type="ARBA" id="ARBA00022801"/>
    </source>
</evidence>
<dbReference type="PROSITE" id="PS00122">
    <property type="entry name" value="CARBOXYLESTERASE_B_1"/>
    <property type="match status" value="1"/>
</dbReference>
<organism evidence="5 6">
    <name type="scientific">Agrococcus versicolor</name>
    <dbReference type="NCBI Taxonomy" id="501482"/>
    <lineage>
        <taxon>Bacteria</taxon>
        <taxon>Bacillati</taxon>
        <taxon>Actinomycetota</taxon>
        <taxon>Actinomycetes</taxon>
        <taxon>Micrococcales</taxon>
        <taxon>Microbacteriaceae</taxon>
        <taxon>Agrococcus</taxon>
    </lineage>
</organism>
<dbReference type="InterPro" id="IPR050309">
    <property type="entry name" value="Type-B_Carboxylest/Lipase"/>
</dbReference>